<keyword evidence="1" id="KW-1133">Transmembrane helix</keyword>
<keyword evidence="3" id="KW-1185">Reference proteome</keyword>
<dbReference type="AlphaFoldDB" id="A0A1V4INK5"/>
<gene>
    <name evidence="2" type="ORF">CLORY_22800</name>
</gene>
<dbReference type="OrthoDB" id="1938186at2"/>
<accession>A0A1V4INK5</accession>
<reference evidence="2 3" key="1">
    <citation type="submission" date="2017-03" db="EMBL/GenBank/DDBJ databases">
        <title>Genome sequence of Clostridium oryzae DSM 28571.</title>
        <authorList>
            <person name="Poehlein A."/>
            <person name="Daniel R."/>
        </authorList>
    </citation>
    <scope>NUCLEOTIDE SEQUENCE [LARGE SCALE GENOMIC DNA]</scope>
    <source>
        <strain evidence="2 3">DSM 28571</strain>
    </source>
</reference>
<keyword evidence="1" id="KW-0812">Transmembrane</keyword>
<dbReference type="RefSeq" id="WP_079424439.1">
    <property type="nucleotide sequence ID" value="NZ_MZGV01000022.1"/>
</dbReference>
<dbReference type="Proteomes" id="UP000190080">
    <property type="component" value="Unassembled WGS sequence"/>
</dbReference>
<comment type="caution">
    <text evidence="2">The sequence shown here is derived from an EMBL/GenBank/DDBJ whole genome shotgun (WGS) entry which is preliminary data.</text>
</comment>
<dbReference type="STRING" id="1450648.CLORY_22800"/>
<name>A0A1V4INK5_9CLOT</name>
<keyword evidence="1" id="KW-0472">Membrane</keyword>
<evidence type="ECO:0008006" key="4">
    <source>
        <dbReference type="Google" id="ProtNLM"/>
    </source>
</evidence>
<organism evidence="2 3">
    <name type="scientific">Clostridium oryzae</name>
    <dbReference type="NCBI Taxonomy" id="1450648"/>
    <lineage>
        <taxon>Bacteria</taxon>
        <taxon>Bacillati</taxon>
        <taxon>Bacillota</taxon>
        <taxon>Clostridia</taxon>
        <taxon>Eubacteriales</taxon>
        <taxon>Clostridiaceae</taxon>
        <taxon>Clostridium</taxon>
    </lineage>
</organism>
<feature type="transmembrane region" description="Helical" evidence="1">
    <location>
        <begin position="21"/>
        <end position="47"/>
    </location>
</feature>
<evidence type="ECO:0000313" key="2">
    <source>
        <dbReference type="EMBL" id="OPJ61414.1"/>
    </source>
</evidence>
<dbReference type="EMBL" id="MZGV01000022">
    <property type="protein sequence ID" value="OPJ61414.1"/>
    <property type="molecule type" value="Genomic_DNA"/>
</dbReference>
<evidence type="ECO:0000256" key="1">
    <source>
        <dbReference type="SAM" id="Phobius"/>
    </source>
</evidence>
<protein>
    <recommendedName>
        <fullName evidence="4">DUF3829 domain-containing protein</fullName>
    </recommendedName>
</protein>
<proteinExistence type="predicted"/>
<sequence>MRATGKNKSAKESKEKKKMNGFLKSILVIFSITALSILIFFSTYYLFIDTVQNSYENDMKDILSSINSENKRTSNLTDGNSIKTKLAKKELPKIISSLENTRDKFDKISSTDEFKVTHKLFSEGIDSNILMYRQIIAILENPNSADISKAVKSFTKAEDTTENRYSQYNLGGTSISLLEDSSDFLKAFEYYANQLVKIKNDSDIISSKVSDFTASTDKIISKFIKYKTNFSIQLADARSSSNFNGLIKTASDYKEQCDELEKQFLNISVPDNCAKVQKSLVDIFDSYDNYIDNFIFAVKDEKSRTENNNKKLSKKQISDIYFTSKNNYMDIDEKYSNFIKEYTNLKNSYSQ</sequence>
<evidence type="ECO:0000313" key="3">
    <source>
        <dbReference type="Proteomes" id="UP000190080"/>
    </source>
</evidence>